<dbReference type="EMBL" id="SSOB01000041">
    <property type="protein sequence ID" value="THF74431.1"/>
    <property type="molecule type" value="Genomic_DNA"/>
</dbReference>
<evidence type="ECO:0000313" key="1">
    <source>
        <dbReference type="EMBL" id="THF74431.1"/>
    </source>
</evidence>
<dbReference type="Proteomes" id="UP000310636">
    <property type="component" value="Unassembled WGS sequence"/>
</dbReference>
<comment type="caution">
    <text evidence="1">The sequence shown here is derived from an EMBL/GenBank/DDBJ whole genome shotgun (WGS) entry which is preliminary data.</text>
</comment>
<keyword evidence="2" id="KW-1185">Reference proteome</keyword>
<sequence>MLYAEFKRKLRRAYPDNHIAFSSNVAQHLAQVGPLKLYTNAGSEAIYGLMNAVSVGRATGIE</sequence>
<dbReference type="OrthoDB" id="2679486at2"/>
<name>A0A4S4BII4_9BACL</name>
<gene>
    <name evidence="1" type="ORF">E6C55_25475</name>
</gene>
<proteinExistence type="predicted"/>
<dbReference type="AlphaFoldDB" id="A0A4S4BII4"/>
<organism evidence="1 2">
    <name type="scientific">Cohnella fermenti</name>
    <dbReference type="NCBI Taxonomy" id="2565925"/>
    <lineage>
        <taxon>Bacteria</taxon>
        <taxon>Bacillati</taxon>
        <taxon>Bacillota</taxon>
        <taxon>Bacilli</taxon>
        <taxon>Bacillales</taxon>
        <taxon>Paenibacillaceae</taxon>
        <taxon>Cohnella</taxon>
    </lineage>
</organism>
<evidence type="ECO:0000313" key="2">
    <source>
        <dbReference type="Proteomes" id="UP000310636"/>
    </source>
</evidence>
<accession>A0A4S4BII4</accession>
<reference evidence="1 2" key="1">
    <citation type="submission" date="2019-04" db="EMBL/GenBank/DDBJ databases">
        <title>Cohnella sp. nov. isolated from preserved vegetables.</title>
        <authorList>
            <person name="Lin S.-Y."/>
            <person name="Hung M.-H."/>
            <person name="Young C.-C."/>
        </authorList>
    </citation>
    <scope>NUCLEOTIDE SEQUENCE [LARGE SCALE GENOMIC DNA]</scope>
    <source>
        <strain evidence="1 2">CC-MHH1044</strain>
    </source>
</reference>
<protein>
    <submittedName>
        <fullName evidence="1">Uncharacterized protein</fullName>
    </submittedName>
</protein>